<protein>
    <submittedName>
        <fullName evidence="1">Uncharacterized protein</fullName>
    </submittedName>
</protein>
<dbReference type="GO" id="GO:0003677">
    <property type="term" value="F:DNA binding"/>
    <property type="evidence" value="ECO:0007669"/>
    <property type="project" value="InterPro"/>
</dbReference>
<dbReference type="InterPro" id="IPR048188">
    <property type="entry name" value="YmfL-like"/>
</dbReference>
<comment type="caution">
    <text evidence="1">The sequence shown here is derived from an EMBL/GenBank/DDBJ whole genome shotgun (WGS) entry which is preliminary data.</text>
</comment>
<dbReference type="RefSeq" id="WP_111749721.1">
    <property type="nucleotide sequence ID" value="NZ_PTPX01000009.1"/>
</dbReference>
<organism evidence="1 2">
    <name type="scientific">Glaesserella australis</name>
    <dbReference type="NCBI Taxonomy" id="2094024"/>
    <lineage>
        <taxon>Bacteria</taxon>
        <taxon>Pseudomonadati</taxon>
        <taxon>Pseudomonadota</taxon>
        <taxon>Gammaproteobacteria</taxon>
        <taxon>Pasteurellales</taxon>
        <taxon>Pasteurellaceae</taxon>
        <taxon>Glaesserella</taxon>
    </lineage>
</organism>
<dbReference type="OrthoDB" id="6956679at2"/>
<dbReference type="EMBL" id="PTPX01000009">
    <property type="protein sequence ID" value="RAL19109.1"/>
    <property type="molecule type" value="Genomic_DNA"/>
</dbReference>
<keyword evidence="2" id="KW-1185">Reference proteome</keyword>
<gene>
    <name evidence="1" type="ORF">C5N92_04760</name>
</gene>
<dbReference type="InterPro" id="IPR009679">
    <property type="entry name" value="Phage_186_CII-like"/>
</dbReference>
<reference evidence="2" key="1">
    <citation type="submission" date="2018-02" db="EMBL/GenBank/DDBJ databases">
        <title>Glaesserella australis sp. nov., isolated from the lungs of pigs.</title>
        <authorList>
            <person name="Turni C."/>
            <person name="Christensen H."/>
        </authorList>
    </citation>
    <scope>NUCLEOTIDE SEQUENCE [LARGE SCALE GENOMIC DNA]</scope>
    <source>
        <strain evidence="2">HS4635</strain>
    </source>
</reference>
<dbReference type="NCBIfam" id="NF041471">
    <property type="entry name" value="phage_reg_YmfL"/>
    <property type="match status" value="1"/>
</dbReference>
<sequence>MTMKQIIMSMIEKCHGGKTAVAAFLGMSEQSFNNRLYQTKGQKFSDEELIAIETEYGVSDWSDEVNRRLGKVSFIQPNKNELDTVEISRLQMQDQAANGSLYIKLDEFVRDGHLTQNEQEVLRQLLYKAQQTKAALFESVIVLYSK</sequence>
<dbReference type="AlphaFoldDB" id="A0A328BYF7"/>
<dbReference type="Pfam" id="PF06892">
    <property type="entry name" value="Phage_CP76"/>
    <property type="match status" value="1"/>
</dbReference>
<name>A0A328BYF7_9PAST</name>
<evidence type="ECO:0000313" key="2">
    <source>
        <dbReference type="Proteomes" id="UP000248689"/>
    </source>
</evidence>
<accession>A0A328BYF7</accession>
<evidence type="ECO:0000313" key="1">
    <source>
        <dbReference type="EMBL" id="RAL19109.1"/>
    </source>
</evidence>
<dbReference type="Proteomes" id="UP000248689">
    <property type="component" value="Unassembled WGS sequence"/>
</dbReference>
<proteinExistence type="predicted"/>